<dbReference type="PANTHER" id="PTHR22990">
    <property type="entry name" value="F-BOX ONLY PROTEIN"/>
    <property type="match status" value="1"/>
</dbReference>
<keyword evidence="5" id="KW-0732">Signal</keyword>
<protein>
    <submittedName>
        <fullName evidence="7">Carbohydrate-binding protein</fullName>
    </submittedName>
</protein>
<feature type="signal peptide" evidence="5">
    <location>
        <begin position="1"/>
        <end position="21"/>
    </location>
</feature>
<keyword evidence="2" id="KW-0677">Repeat</keyword>
<dbReference type="SMART" id="SM00722">
    <property type="entry name" value="CASH"/>
    <property type="match status" value="2"/>
</dbReference>
<dbReference type="SMART" id="SM00710">
    <property type="entry name" value="PbH1"/>
    <property type="match status" value="9"/>
</dbReference>
<dbReference type="InterPro" id="IPR012334">
    <property type="entry name" value="Pectin_lyas_fold"/>
</dbReference>
<dbReference type="OrthoDB" id="9767990at2"/>
<reference evidence="7 8" key="1">
    <citation type="submission" date="2019-07" db="EMBL/GenBank/DDBJ databases">
        <title>Whole genome shotgun sequence of Skermanella aerolata NBRC 106429.</title>
        <authorList>
            <person name="Hosoyama A."/>
            <person name="Uohara A."/>
            <person name="Ohji S."/>
            <person name="Ichikawa N."/>
        </authorList>
    </citation>
    <scope>NUCLEOTIDE SEQUENCE [LARGE SCALE GENOMIC DNA]</scope>
    <source>
        <strain evidence="7 8">NBRC 106429</strain>
    </source>
</reference>
<evidence type="ECO:0000256" key="3">
    <source>
        <dbReference type="ARBA" id="ARBA00022786"/>
    </source>
</evidence>
<comment type="caution">
    <text evidence="7">The sequence shown here is derived from an EMBL/GenBank/DDBJ whole genome shotgun (WGS) entry which is preliminary data.</text>
</comment>
<feature type="region of interest" description="Disordered" evidence="4">
    <location>
        <begin position="438"/>
        <end position="458"/>
    </location>
</feature>
<evidence type="ECO:0000256" key="2">
    <source>
        <dbReference type="ARBA" id="ARBA00022737"/>
    </source>
</evidence>
<dbReference type="AlphaFoldDB" id="A0A512DRQ2"/>
<sequence length="458" mass="48941">MSRLGTLFIAAAVLAATPAWAGGARAATVTIAPGGLAAALGMAAAGDVLVLASGIHPGPVNIATPVTLEGQPGSVIDGGGRENTVTVEAPGVTLRKLTIRNSGLSLFDQNSGIFLGKGAAGAVVEDNVLTDNLIGVYVWGAPNVLVRGNRVQGRTDLRRSERGNGIQLWNAPGTRVVGNTVTHGRDGIFVTTSKRNEFRDNRFENVRFAVHYMYTNDSEVSGNVSVGNDVGYAIMFSRNLVIRGNQSRGDREHGLLLNATTSSRIEDNLVAGRYATPVEDVAEDDDVADSDVPHEVGGLAESARIGTWKCVFVYNTSKNTVRNNRFEDCEIGIHFTAGSERNSISGNAFVNNRTQVKYVGTRALDWSEKGRGNYWSDNPAFDLNGDGVADEAYRPNDMVDRVMWSFPAAKLLINSPGIQVIRWAQSQFPALHPGGVMDSAPLMAPPDLPNTPERKAQP</sequence>
<dbReference type="InterPro" id="IPR026464">
    <property type="entry name" value="NosD_copper_fam"/>
</dbReference>
<dbReference type="EMBL" id="BJYZ01000014">
    <property type="protein sequence ID" value="GEO39105.1"/>
    <property type="molecule type" value="Genomic_DNA"/>
</dbReference>
<dbReference type="NCBIfam" id="TIGR04247">
    <property type="entry name" value="NosD_copper_fam"/>
    <property type="match status" value="1"/>
</dbReference>
<evidence type="ECO:0000256" key="4">
    <source>
        <dbReference type="SAM" id="MobiDB-lite"/>
    </source>
</evidence>
<dbReference type="NCBIfam" id="TIGR03804">
    <property type="entry name" value="para_beta_helix"/>
    <property type="match status" value="2"/>
</dbReference>
<dbReference type="Gene3D" id="2.160.20.10">
    <property type="entry name" value="Single-stranded right-handed beta-helix, Pectin lyase-like"/>
    <property type="match status" value="2"/>
</dbReference>
<evidence type="ECO:0000256" key="1">
    <source>
        <dbReference type="ARBA" id="ARBA00004906"/>
    </source>
</evidence>
<evidence type="ECO:0000256" key="5">
    <source>
        <dbReference type="SAM" id="SignalP"/>
    </source>
</evidence>
<evidence type="ECO:0000313" key="8">
    <source>
        <dbReference type="Proteomes" id="UP000321523"/>
    </source>
</evidence>
<feature type="chain" id="PRO_5022083340" evidence="5">
    <location>
        <begin position="22"/>
        <end position="458"/>
    </location>
</feature>
<name>A0A512DRQ2_9PROT</name>
<dbReference type="InterPro" id="IPR007742">
    <property type="entry name" value="NosD_dom"/>
</dbReference>
<evidence type="ECO:0000259" key="6">
    <source>
        <dbReference type="SMART" id="SM00722"/>
    </source>
</evidence>
<feature type="domain" description="Carbohydrate-binding/sugar hydrolysis" evidence="6">
    <location>
        <begin position="197"/>
        <end position="391"/>
    </location>
</feature>
<proteinExistence type="predicted"/>
<dbReference type="Proteomes" id="UP000321523">
    <property type="component" value="Unassembled WGS sequence"/>
</dbReference>
<dbReference type="InterPro" id="IPR011050">
    <property type="entry name" value="Pectin_lyase_fold/virulence"/>
</dbReference>
<dbReference type="InterPro" id="IPR006626">
    <property type="entry name" value="PbH1"/>
</dbReference>
<dbReference type="Pfam" id="PF05048">
    <property type="entry name" value="NosD"/>
    <property type="match status" value="1"/>
</dbReference>
<dbReference type="SUPFAM" id="SSF51126">
    <property type="entry name" value="Pectin lyase-like"/>
    <property type="match status" value="1"/>
</dbReference>
<accession>A0A512DRQ2</accession>
<gene>
    <name evidence="7" type="primary">nosD_1</name>
    <name evidence="7" type="ORF">SAE02_32530</name>
</gene>
<keyword evidence="8" id="KW-1185">Reference proteome</keyword>
<feature type="domain" description="Carbohydrate-binding/sugar hydrolysis" evidence="6">
    <location>
        <begin position="43"/>
        <end position="191"/>
    </location>
</feature>
<dbReference type="InterPro" id="IPR022441">
    <property type="entry name" value="Para_beta_helix_rpt-2"/>
</dbReference>
<comment type="pathway">
    <text evidence="1">Protein modification; protein ubiquitination.</text>
</comment>
<organism evidence="7 8">
    <name type="scientific">Skermanella aerolata</name>
    <dbReference type="NCBI Taxonomy" id="393310"/>
    <lineage>
        <taxon>Bacteria</taxon>
        <taxon>Pseudomonadati</taxon>
        <taxon>Pseudomonadota</taxon>
        <taxon>Alphaproteobacteria</taxon>
        <taxon>Rhodospirillales</taxon>
        <taxon>Azospirillaceae</taxon>
        <taxon>Skermanella</taxon>
    </lineage>
</organism>
<dbReference type="RefSeq" id="WP_044432550.1">
    <property type="nucleotide sequence ID" value="NZ_BJYZ01000014.1"/>
</dbReference>
<dbReference type="PANTHER" id="PTHR22990:SF15">
    <property type="entry name" value="F-BOX ONLY PROTEIN 10"/>
    <property type="match status" value="1"/>
</dbReference>
<dbReference type="InterPro" id="IPR051550">
    <property type="entry name" value="SCF-Subunits/Alg-Epimerases"/>
</dbReference>
<dbReference type="InterPro" id="IPR006633">
    <property type="entry name" value="Carb-bd_sugar_hydrolysis-dom"/>
</dbReference>
<evidence type="ECO:0000313" key="7">
    <source>
        <dbReference type="EMBL" id="GEO39105.1"/>
    </source>
</evidence>
<keyword evidence="3" id="KW-0833">Ubl conjugation pathway</keyword>